<proteinExistence type="predicted"/>
<feature type="transmembrane region" description="Helical" evidence="1">
    <location>
        <begin position="270"/>
        <end position="292"/>
    </location>
</feature>
<comment type="caution">
    <text evidence="2">The sequence shown here is derived from an EMBL/GenBank/DDBJ whole genome shotgun (WGS) entry which is preliminary data.</text>
</comment>
<evidence type="ECO:0000313" key="3">
    <source>
        <dbReference type="Proteomes" id="UP000006250"/>
    </source>
</evidence>
<keyword evidence="1" id="KW-1133">Transmembrane helix</keyword>
<accession>E1JTJ4</accession>
<feature type="transmembrane region" description="Helical" evidence="1">
    <location>
        <begin position="298"/>
        <end position="320"/>
    </location>
</feature>
<dbReference type="OrthoDB" id="9792271at2"/>
<dbReference type="eggNOG" id="COG0385">
    <property type="taxonomic scope" value="Bacteria"/>
</dbReference>
<dbReference type="AlphaFoldDB" id="E1JTJ4"/>
<sequence>MVGKILEKIAKDWFLAGMVLAVALATVFPEFGSIGGAMHAEQVSNWGIFMIFLLHGLALSTEHLRRGMSRWKLHLLVQAMTFVVFPILYFPFRALFGGLMPPGLLLGFLYLCALPSTVSSSVAMTAIARGNVPAAIFNATLSSLLGIVLTPSIVELIEGVQGTGGLPFGHAVVNISLMLLLPFVLGQVLRPFLGKLASRHKKFINTFDKLVIVVLVYGTFCDSVKSGLWTHTGLEVLVVTLGGAALLLALALFLSSFIGKRMGMPVEDRITAVFCGSKKTLASGVPMARLIFGANPALGLIVLPIMFYHPLQLFVCSLLASRYARRDTVSASPVADVMPGTAVMEAVRVRS</sequence>
<dbReference type="Gene3D" id="1.20.1530.20">
    <property type="match status" value="1"/>
</dbReference>
<feature type="transmembrane region" description="Helical" evidence="1">
    <location>
        <begin position="166"/>
        <end position="189"/>
    </location>
</feature>
<dbReference type="InterPro" id="IPR016833">
    <property type="entry name" value="Put_Na-Bile_cotransptr"/>
</dbReference>
<feature type="transmembrane region" description="Helical" evidence="1">
    <location>
        <begin position="12"/>
        <end position="31"/>
    </location>
</feature>
<organism evidence="2 3">
    <name type="scientific">Solidesulfovibrio fructosivorans JJ]</name>
    <dbReference type="NCBI Taxonomy" id="596151"/>
    <lineage>
        <taxon>Bacteria</taxon>
        <taxon>Pseudomonadati</taxon>
        <taxon>Thermodesulfobacteriota</taxon>
        <taxon>Desulfovibrionia</taxon>
        <taxon>Desulfovibrionales</taxon>
        <taxon>Desulfovibrionaceae</taxon>
        <taxon>Solidesulfovibrio</taxon>
    </lineage>
</organism>
<feature type="transmembrane region" description="Helical" evidence="1">
    <location>
        <begin position="104"/>
        <end position="128"/>
    </location>
</feature>
<dbReference type="EMBL" id="AECZ01000004">
    <property type="protein sequence ID" value="EFL52454.1"/>
    <property type="molecule type" value="Genomic_DNA"/>
</dbReference>
<feature type="transmembrane region" description="Helical" evidence="1">
    <location>
        <begin position="43"/>
        <end position="61"/>
    </location>
</feature>
<protein>
    <submittedName>
        <fullName evidence="2">Bile acid:sodium symporter</fullName>
    </submittedName>
</protein>
<dbReference type="PANTHER" id="PTHR18640:SF5">
    <property type="entry name" value="SODIUM_BILE ACID COTRANSPORTER 7"/>
    <property type="match status" value="1"/>
</dbReference>
<name>E1JTJ4_SOLFR</name>
<reference evidence="2 3" key="1">
    <citation type="submission" date="2010-08" db="EMBL/GenBank/DDBJ databases">
        <title>The draft genome of Desulfovibrio fructosovorans JJ.</title>
        <authorList>
            <consortium name="US DOE Joint Genome Institute (JGI-PGF)"/>
            <person name="Lucas S."/>
            <person name="Copeland A."/>
            <person name="Lapidus A."/>
            <person name="Cheng J.-F."/>
            <person name="Bruce D."/>
            <person name="Goodwin L."/>
            <person name="Pitluck S."/>
            <person name="Land M.L."/>
            <person name="Hauser L."/>
            <person name="Chang Y.-J."/>
            <person name="Jeffries C."/>
            <person name="Wall J.D."/>
            <person name="Stahl D.A."/>
            <person name="Arkin A.P."/>
            <person name="Dehal P."/>
            <person name="Stolyar S.M."/>
            <person name="Hazen T.C."/>
            <person name="Woyke T.J."/>
        </authorList>
    </citation>
    <scope>NUCLEOTIDE SEQUENCE [LARGE SCALE GENOMIC DNA]</scope>
    <source>
        <strain evidence="2 3">JJ</strain>
    </source>
</reference>
<feature type="transmembrane region" description="Helical" evidence="1">
    <location>
        <begin position="210"/>
        <end position="230"/>
    </location>
</feature>
<feature type="transmembrane region" description="Helical" evidence="1">
    <location>
        <begin position="236"/>
        <end position="258"/>
    </location>
</feature>
<dbReference type="PIRSF" id="PIRSF026166">
    <property type="entry name" value="UCP026166"/>
    <property type="match status" value="1"/>
</dbReference>
<dbReference type="GO" id="GO:0005886">
    <property type="term" value="C:plasma membrane"/>
    <property type="evidence" value="ECO:0007669"/>
    <property type="project" value="TreeGrafter"/>
</dbReference>
<dbReference type="PANTHER" id="PTHR18640">
    <property type="entry name" value="SOLUTE CARRIER FAMILY 10 MEMBER 7"/>
    <property type="match status" value="1"/>
</dbReference>
<dbReference type="RefSeq" id="WP_005991583.1">
    <property type="nucleotide sequence ID" value="NZ_AECZ01000004.1"/>
</dbReference>
<gene>
    <name evidence="2" type="ORF">DesfrDRAFT_0943</name>
</gene>
<evidence type="ECO:0000313" key="2">
    <source>
        <dbReference type="EMBL" id="EFL52454.1"/>
    </source>
</evidence>
<dbReference type="InterPro" id="IPR038770">
    <property type="entry name" value="Na+/solute_symporter_sf"/>
</dbReference>
<feature type="transmembrane region" description="Helical" evidence="1">
    <location>
        <begin position="135"/>
        <end position="154"/>
    </location>
</feature>
<feature type="transmembrane region" description="Helical" evidence="1">
    <location>
        <begin position="73"/>
        <end position="92"/>
    </location>
</feature>
<keyword evidence="1" id="KW-0472">Membrane</keyword>
<keyword evidence="3" id="KW-1185">Reference proteome</keyword>
<evidence type="ECO:0000256" key="1">
    <source>
        <dbReference type="SAM" id="Phobius"/>
    </source>
</evidence>
<keyword evidence="1" id="KW-0812">Transmembrane</keyword>
<dbReference type="Pfam" id="PF13593">
    <property type="entry name" value="SBF_like"/>
    <property type="match status" value="1"/>
</dbReference>
<dbReference type="Proteomes" id="UP000006250">
    <property type="component" value="Unassembled WGS sequence"/>
</dbReference>